<accession>A0A8H6KXV0</accession>
<reference evidence="1" key="1">
    <citation type="journal article" date="2020" name="Phytopathology">
        <title>Genome Sequence Resources of Colletotrichum truncatum, C. plurivorum, C. musicola, and C. sojae: Four Species Pathogenic to Soybean (Glycine max).</title>
        <authorList>
            <person name="Rogerio F."/>
            <person name="Boufleur T.R."/>
            <person name="Ciampi-Guillardi M."/>
            <person name="Sukno S.A."/>
            <person name="Thon M.R."/>
            <person name="Massola Junior N.S."/>
            <person name="Baroncelli R."/>
        </authorList>
    </citation>
    <scope>NUCLEOTIDE SEQUENCE</scope>
    <source>
        <strain evidence="1">LFN0074</strain>
    </source>
</reference>
<keyword evidence="2" id="KW-1185">Reference proteome</keyword>
<evidence type="ECO:0000313" key="1">
    <source>
        <dbReference type="EMBL" id="KAF6839682.1"/>
    </source>
</evidence>
<organism evidence="1 2">
    <name type="scientific">Colletotrichum musicola</name>
    <dbReference type="NCBI Taxonomy" id="2175873"/>
    <lineage>
        <taxon>Eukaryota</taxon>
        <taxon>Fungi</taxon>
        <taxon>Dikarya</taxon>
        <taxon>Ascomycota</taxon>
        <taxon>Pezizomycotina</taxon>
        <taxon>Sordariomycetes</taxon>
        <taxon>Hypocreomycetidae</taxon>
        <taxon>Glomerellales</taxon>
        <taxon>Glomerellaceae</taxon>
        <taxon>Colletotrichum</taxon>
        <taxon>Colletotrichum orchidearum species complex</taxon>
    </lineage>
</organism>
<proteinExistence type="predicted"/>
<protein>
    <submittedName>
        <fullName evidence="1">Uncharacterized protein</fullName>
    </submittedName>
</protein>
<comment type="caution">
    <text evidence="1">The sequence shown here is derived from an EMBL/GenBank/DDBJ whole genome shotgun (WGS) entry which is preliminary data.</text>
</comment>
<evidence type="ECO:0000313" key="2">
    <source>
        <dbReference type="Proteomes" id="UP000639643"/>
    </source>
</evidence>
<sequence length="269" mass="30723">MIVEDAQNSANSIRWCVGDDFRGNFRRRGLFKHPNRAEMSLRLFLVRGPLQANKLCRRLVEKTFIRVDISPSDAAPNELPMQAFILPGLDVFQEGPQRAFIGRQNGPTWATSIIPQMPTSNQLVSFTPQNIPDQLAGFIPHLAMNPVHFGRVLSHRSEPTQPSEQAPGETSGQSLASLKSLECIVLQSPDVYRTSHRSARKFRIPHDWREIRVMERDLGRTFGELWKPYEERGLRIFVSRLWSHGLIHSEFWFELLATTQGGMILRGLQ</sequence>
<dbReference type="AlphaFoldDB" id="A0A8H6KXV0"/>
<name>A0A8H6KXV0_9PEZI</name>
<dbReference type="Proteomes" id="UP000639643">
    <property type="component" value="Unassembled WGS sequence"/>
</dbReference>
<dbReference type="EMBL" id="WIGM01000110">
    <property type="protein sequence ID" value="KAF6839682.1"/>
    <property type="molecule type" value="Genomic_DNA"/>
</dbReference>
<gene>
    <name evidence="1" type="ORF">CMUS01_04189</name>
</gene>